<reference evidence="2" key="1">
    <citation type="submission" date="2023-03" db="EMBL/GenBank/DDBJ databases">
        <authorList>
            <person name="Steffen K."/>
            <person name="Cardenas P."/>
        </authorList>
    </citation>
    <scope>NUCLEOTIDE SEQUENCE</scope>
</reference>
<keyword evidence="3" id="KW-1185">Reference proteome</keyword>
<dbReference type="GO" id="GO:0006313">
    <property type="term" value="P:DNA transposition"/>
    <property type="evidence" value="ECO:0007669"/>
    <property type="project" value="InterPro"/>
</dbReference>
<dbReference type="AlphaFoldDB" id="A0AA35WN27"/>
<dbReference type="NCBIfam" id="NF033580">
    <property type="entry name" value="transpos_IS5_3"/>
    <property type="match status" value="1"/>
</dbReference>
<accession>A0AA35WN27</accession>
<gene>
    <name evidence="2" type="ORF">GBAR_LOCUS15186</name>
</gene>
<dbReference type="GO" id="GO:0003677">
    <property type="term" value="F:DNA binding"/>
    <property type="evidence" value="ECO:0007669"/>
    <property type="project" value="InterPro"/>
</dbReference>
<dbReference type="PANTHER" id="PTHR30007">
    <property type="entry name" value="PHP DOMAIN PROTEIN"/>
    <property type="match status" value="1"/>
</dbReference>
<comment type="caution">
    <text evidence="2">The sequence shown here is derived from an EMBL/GenBank/DDBJ whole genome shotgun (WGS) entry which is preliminary data.</text>
</comment>
<dbReference type="Proteomes" id="UP001174909">
    <property type="component" value="Unassembled WGS sequence"/>
</dbReference>
<feature type="non-terminal residue" evidence="2">
    <location>
        <position position="1"/>
    </location>
</feature>
<dbReference type="InterPro" id="IPR002559">
    <property type="entry name" value="Transposase_11"/>
</dbReference>
<name>A0AA35WN27_GEOBA</name>
<dbReference type="PANTHER" id="PTHR30007:SF1">
    <property type="entry name" value="BLR1914 PROTEIN"/>
    <property type="match status" value="1"/>
</dbReference>
<evidence type="ECO:0000313" key="3">
    <source>
        <dbReference type="Proteomes" id="UP001174909"/>
    </source>
</evidence>
<dbReference type="Pfam" id="PF01609">
    <property type="entry name" value="DDE_Tnp_1"/>
    <property type="match status" value="1"/>
</dbReference>
<feature type="domain" description="Transposase IS4-like" evidence="1">
    <location>
        <begin position="6"/>
        <end position="110"/>
    </location>
</feature>
<sequence length="132" mass="15316">SRGGFSTKVHVSVDGLGNPLRFTLTAGQRHDITQAEELISGYKGEYVIADKGYDSHGFIQHISESDMVAVIPPRSNRKQPRPYDDYLYRERHLVECFIGKIKHYRRIFSRFDKLDSRYLGFLQFAAVLIWLH</sequence>
<dbReference type="GO" id="GO:0004803">
    <property type="term" value="F:transposase activity"/>
    <property type="evidence" value="ECO:0007669"/>
    <property type="project" value="InterPro"/>
</dbReference>
<dbReference type="EMBL" id="CASHTH010002214">
    <property type="protein sequence ID" value="CAI8026439.1"/>
    <property type="molecule type" value="Genomic_DNA"/>
</dbReference>
<protein>
    <submittedName>
        <fullName evidence="2">Transposase for insertion sequence element IS6501</fullName>
    </submittedName>
</protein>
<organism evidence="2 3">
    <name type="scientific">Geodia barretti</name>
    <name type="common">Barrett's horny sponge</name>
    <dbReference type="NCBI Taxonomy" id="519541"/>
    <lineage>
        <taxon>Eukaryota</taxon>
        <taxon>Metazoa</taxon>
        <taxon>Porifera</taxon>
        <taxon>Demospongiae</taxon>
        <taxon>Heteroscleromorpha</taxon>
        <taxon>Tetractinellida</taxon>
        <taxon>Astrophorina</taxon>
        <taxon>Geodiidae</taxon>
        <taxon>Geodia</taxon>
    </lineage>
</organism>
<evidence type="ECO:0000313" key="2">
    <source>
        <dbReference type="EMBL" id="CAI8026439.1"/>
    </source>
</evidence>
<proteinExistence type="predicted"/>
<evidence type="ECO:0000259" key="1">
    <source>
        <dbReference type="Pfam" id="PF01609"/>
    </source>
</evidence>